<dbReference type="PANTHER" id="PTHR12801:SF45">
    <property type="entry name" value="RNA EXONUCLEASE 4"/>
    <property type="match status" value="1"/>
</dbReference>
<feature type="region of interest" description="Disordered" evidence="9">
    <location>
        <begin position="590"/>
        <end position="616"/>
    </location>
</feature>
<accession>A0A8H3ZDL1</accession>
<dbReference type="InterPro" id="IPR012337">
    <property type="entry name" value="RNaseH-like_sf"/>
</dbReference>
<evidence type="ECO:0000259" key="10">
    <source>
        <dbReference type="SMART" id="SM00479"/>
    </source>
</evidence>
<dbReference type="EMBL" id="WNWR01000189">
    <property type="protein sequence ID" value="KAE9989397.1"/>
    <property type="molecule type" value="Genomic_DNA"/>
</dbReference>
<keyword evidence="6" id="KW-0653">Protein transport</keyword>
<dbReference type="Proteomes" id="UP000490939">
    <property type="component" value="Unassembled WGS sequence"/>
</dbReference>
<dbReference type="InterPro" id="IPR013520">
    <property type="entry name" value="Ribonucl_H"/>
</dbReference>
<dbReference type="PANTHER" id="PTHR12801">
    <property type="entry name" value="RNA EXONUCLEASE REXO1 / RECO3 FAMILY MEMBER-RELATED"/>
    <property type="match status" value="1"/>
</dbReference>
<feature type="compositionally biased region" description="Basic and acidic residues" evidence="9">
    <location>
        <begin position="339"/>
        <end position="348"/>
    </location>
</feature>
<keyword evidence="4" id="KW-0378">Hydrolase</keyword>
<dbReference type="GO" id="GO:0019787">
    <property type="term" value="F:ubiquitin-like protein transferase activity"/>
    <property type="evidence" value="ECO:0007669"/>
    <property type="project" value="InterPro"/>
</dbReference>
<proteinExistence type="predicted"/>
<dbReference type="Gene3D" id="3.30.420.10">
    <property type="entry name" value="Ribonuclease H-like superfamily/Ribonuclease H"/>
    <property type="match status" value="2"/>
</dbReference>
<evidence type="ECO:0000313" key="11">
    <source>
        <dbReference type="EMBL" id="KAE9989397.1"/>
    </source>
</evidence>
<evidence type="ECO:0000256" key="8">
    <source>
        <dbReference type="ARBA" id="ARBA00025599"/>
    </source>
</evidence>
<protein>
    <recommendedName>
        <fullName evidence="10">Exonuclease domain-containing protein</fullName>
    </recommendedName>
</protein>
<comment type="caution">
    <text evidence="11">The sequence shown here is derived from an EMBL/GenBank/DDBJ whole genome shotgun (WGS) entry which is preliminary data.</text>
</comment>
<dbReference type="GO" id="GO:0003676">
    <property type="term" value="F:nucleic acid binding"/>
    <property type="evidence" value="ECO:0007669"/>
    <property type="project" value="InterPro"/>
</dbReference>
<sequence>MNLTSGSTLPNYPFLDNHEFRLICEGFAASFEERDTDPGDWQKVQCKILDDQCCLRISRVTTEQTNGFAESRSNEGRSCDEMLEEIDEEALPRHINPDSQQHGFEIQYDILLSPSYSVPVMYLSVRDDNGQVVTENETIHLLLVPEVYRSQIRHVGVMGGLSMANHPMTDIPAFFIHPCQTADALREVARGRTVSPEDYLFLWMGIVGGSIQSTQTRLPLCQQTKTVILPPHINKLFFHITDNFDYPRIMASDSHRHDANLPSASNNDYHKQYLQTLQGLVHDADMLLKQGYLVEPLTTSDFEGMKRCSGCNKLMRKLLRPFRYPKNVSATELNPSSKDSQESKEPELRCKFHPGTPVNKVWTCCRQHVTSDPCSGLPDHVAAHYPRDDQIEKIHQCHDTPQLKFGKNRKVCEAVAIDCEMGTSKSGDSELIRVTMIDYLTGATLVDSLVWPDAELRHPNTQYSGVTWAQLHHARNTRTCIFGVENARKAVWNFVGPETIVVGHGLHNDLRSLRWIHRTVVDSFILGWIEQTPMREAKEAAVRAEVEKQRQIKAKALDEKKKAEKAAKEQAEKDKAEGKPVIVAADLIPSKPATPIPTKNATSQKQSVKSKSRGSGDLSLKTLTLVKLGREIQNAAKKGHCSLEDAIATRDIVHWYITNPSVLGEELEKLIIAKTKPRITSPKKRETENLKDMAIVVGAKEVTSLLD</sequence>
<reference evidence="11 12" key="1">
    <citation type="submission" date="2019-07" db="EMBL/GenBank/DDBJ databases">
        <title>Venturia inaequalis Genome Resource.</title>
        <authorList>
            <person name="Lichtner F.J."/>
        </authorList>
    </citation>
    <scope>NUCLEOTIDE SEQUENCE [LARGE SCALE GENOMIC DNA]</scope>
    <source>
        <strain evidence="11 12">DMI_063113</strain>
    </source>
</reference>
<keyword evidence="5" id="KW-0269">Exonuclease</keyword>
<evidence type="ECO:0000256" key="5">
    <source>
        <dbReference type="ARBA" id="ARBA00022839"/>
    </source>
</evidence>
<evidence type="ECO:0000256" key="9">
    <source>
        <dbReference type="SAM" id="MobiDB-lite"/>
    </source>
</evidence>
<dbReference type="SMART" id="SM00479">
    <property type="entry name" value="EXOIII"/>
    <property type="match status" value="1"/>
</dbReference>
<feature type="region of interest" description="Disordered" evidence="9">
    <location>
        <begin position="557"/>
        <end position="577"/>
    </location>
</feature>
<dbReference type="GO" id="GO:0004527">
    <property type="term" value="F:exonuclease activity"/>
    <property type="evidence" value="ECO:0007669"/>
    <property type="project" value="UniProtKB-KW"/>
</dbReference>
<dbReference type="Pfam" id="PF03987">
    <property type="entry name" value="Autophagy_act_C"/>
    <property type="match status" value="1"/>
</dbReference>
<comment type="function">
    <text evidence="8">Exoribonuclease involved in ribosome biosynthesis. Involved in the processing of ITS1, the internal transcribed spacer localized between the 18S and 5.8S rRNAs.</text>
</comment>
<dbReference type="GO" id="GO:0015031">
    <property type="term" value="P:protein transport"/>
    <property type="evidence" value="ECO:0007669"/>
    <property type="project" value="UniProtKB-KW"/>
</dbReference>
<keyword evidence="12" id="KW-1185">Reference proteome</keyword>
<dbReference type="InterPro" id="IPR036397">
    <property type="entry name" value="RNaseH_sf"/>
</dbReference>
<dbReference type="InterPro" id="IPR047021">
    <property type="entry name" value="REXO1/3/4-like"/>
</dbReference>
<keyword evidence="3" id="KW-0833">Ubl conjugation pathway</keyword>
<dbReference type="Gene3D" id="3.30.1460.50">
    <property type="match status" value="1"/>
</dbReference>
<keyword evidence="2" id="KW-0540">Nuclease</keyword>
<feature type="compositionally biased region" description="Polar residues" evidence="9">
    <location>
        <begin position="329"/>
        <end position="338"/>
    </location>
</feature>
<evidence type="ECO:0000256" key="2">
    <source>
        <dbReference type="ARBA" id="ARBA00022722"/>
    </source>
</evidence>
<organism evidence="11 12">
    <name type="scientific">Venturia inaequalis</name>
    <name type="common">Apple scab fungus</name>
    <dbReference type="NCBI Taxonomy" id="5025"/>
    <lineage>
        <taxon>Eukaryota</taxon>
        <taxon>Fungi</taxon>
        <taxon>Dikarya</taxon>
        <taxon>Ascomycota</taxon>
        <taxon>Pezizomycotina</taxon>
        <taxon>Dothideomycetes</taxon>
        <taxon>Pleosporomycetidae</taxon>
        <taxon>Venturiales</taxon>
        <taxon>Venturiaceae</taxon>
        <taxon>Venturia</taxon>
    </lineage>
</organism>
<dbReference type="GO" id="GO:0000027">
    <property type="term" value="P:ribosomal large subunit assembly"/>
    <property type="evidence" value="ECO:0007669"/>
    <property type="project" value="TreeGrafter"/>
</dbReference>
<dbReference type="CDD" id="cd06137">
    <property type="entry name" value="DEDDh_RNase"/>
    <property type="match status" value="1"/>
</dbReference>
<dbReference type="AlphaFoldDB" id="A0A8H3ZDL1"/>
<dbReference type="SUPFAM" id="SSF53098">
    <property type="entry name" value="Ribonuclease H-like"/>
    <property type="match status" value="1"/>
</dbReference>
<name>A0A8H3ZDL1_VENIN</name>
<dbReference type="InterPro" id="IPR007135">
    <property type="entry name" value="Atg3/Atg10"/>
</dbReference>
<dbReference type="GO" id="GO:0005634">
    <property type="term" value="C:nucleus"/>
    <property type="evidence" value="ECO:0007669"/>
    <property type="project" value="TreeGrafter"/>
</dbReference>
<evidence type="ECO:0000313" key="12">
    <source>
        <dbReference type="Proteomes" id="UP000490939"/>
    </source>
</evidence>
<dbReference type="GO" id="GO:0006914">
    <property type="term" value="P:autophagy"/>
    <property type="evidence" value="ECO:0007669"/>
    <property type="project" value="UniProtKB-KW"/>
</dbReference>
<evidence type="ECO:0000256" key="6">
    <source>
        <dbReference type="ARBA" id="ARBA00022927"/>
    </source>
</evidence>
<feature type="compositionally biased region" description="Polar residues" evidence="9">
    <location>
        <begin position="597"/>
        <end position="609"/>
    </location>
</feature>
<feature type="region of interest" description="Disordered" evidence="9">
    <location>
        <begin position="329"/>
        <end position="348"/>
    </location>
</feature>
<evidence type="ECO:0000256" key="1">
    <source>
        <dbReference type="ARBA" id="ARBA00022552"/>
    </source>
</evidence>
<evidence type="ECO:0000256" key="4">
    <source>
        <dbReference type="ARBA" id="ARBA00022801"/>
    </source>
</evidence>
<evidence type="ECO:0000256" key="3">
    <source>
        <dbReference type="ARBA" id="ARBA00022786"/>
    </source>
</evidence>
<dbReference type="GO" id="GO:0006364">
    <property type="term" value="P:rRNA processing"/>
    <property type="evidence" value="ECO:0007669"/>
    <property type="project" value="UniProtKB-KW"/>
</dbReference>
<keyword evidence="6" id="KW-0813">Transport</keyword>
<keyword evidence="7" id="KW-0072">Autophagy</keyword>
<feature type="domain" description="Exonuclease" evidence="10">
    <location>
        <begin position="413"/>
        <end position="662"/>
    </location>
</feature>
<gene>
    <name evidence="11" type="ORF">EG327_002744</name>
</gene>
<keyword evidence="1" id="KW-0698">rRNA processing</keyword>
<evidence type="ECO:0000256" key="7">
    <source>
        <dbReference type="ARBA" id="ARBA00023006"/>
    </source>
</evidence>